<dbReference type="GO" id="GO:0005886">
    <property type="term" value="C:plasma membrane"/>
    <property type="evidence" value="ECO:0007669"/>
    <property type="project" value="UniProtKB-SubCell"/>
</dbReference>
<evidence type="ECO:0000256" key="4">
    <source>
        <dbReference type="ARBA" id="ARBA00022748"/>
    </source>
</evidence>
<protein>
    <submittedName>
        <fullName evidence="11">Thiol-disulfide interchange protein DsbD</fullName>
        <ecNumber evidence="11">1.8.1.8</ecNumber>
    </submittedName>
</protein>
<dbReference type="InterPro" id="IPR003834">
    <property type="entry name" value="Cyt_c_assmbl_TM_dom"/>
</dbReference>
<dbReference type="InterPro" id="IPR013766">
    <property type="entry name" value="Thioredoxin_domain"/>
</dbReference>
<dbReference type="PATRIC" id="fig|761659.10.peg.3183"/>
<feature type="transmembrane region" description="Helical" evidence="9">
    <location>
        <begin position="602"/>
        <end position="625"/>
    </location>
</feature>
<keyword evidence="3 9" id="KW-0812">Transmembrane</keyword>
<dbReference type="InterPro" id="IPR017937">
    <property type="entry name" value="Thioredoxin_CS"/>
</dbReference>
<feature type="transmembrane region" description="Helical" evidence="9">
    <location>
        <begin position="571"/>
        <end position="590"/>
    </location>
</feature>
<feature type="domain" description="Thioredoxin" evidence="10">
    <location>
        <begin position="632"/>
        <end position="760"/>
    </location>
</feature>
<evidence type="ECO:0000256" key="9">
    <source>
        <dbReference type="SAM" id="Phobius"/>
    </source>
</evidence>
<dbReference type="PANTHER" id="PTHR32234">
    <property type="entry name" value="THIOL:DISULFIDE INTERCHANGE PROTEIN DSBD"/>
    <property type="match status" value="1"/>
</dbReference>
<feature type="transmembrane region" description="Helical" evidence="9">
    <location>
        <begin position="471"/>
        <end position="492"/>
    </location>
</feature>
<dbReference type="GO" id="GO:0017004">
    <property type="term" value="P:cytochrome complex assembly"/>
    <property type="evidence" value="ECO:0007669"/>
    <property type="project" value="UniProtKB-KW"/>
</dbReference>
<evidence type="ECO:0000256" key="3">
    <source>
        <dbReference type="ARBA" id="ARBA00022692"/>
    </source>
</evidence>
<keyword evidence="5 9" id="KW-1133">Transmembrane helix</keyword>
<dbReference type="EMBL" id="FP565814">
    <property type="protein sequence ID" value="CBH25840.1"/>
    <property type="molecule type" value="Genomic_DNA"/>
</dbReference>
<keyword evidence="2" id="KW-1003">Cell membrane</keyword>
<dbReference type="Pfam" id="PF02683">
    <property type="entry name" value="DsbD_TM"/>
    <property type="match status" value="1"/>
</dbReference>
<evidence type="ECO:0000256" key="7">
    <source>
        <dbReference type="ARBA" id="ARBA00023284"/>
    </source>
</evidence>
<feature type="region of interest" description="Disordered" evidence="8">
    <location>
        <begin position="1"/>
        <end position="27"/>
    </location>
</feature>
<dbReference type="PANTHER" id="PTHR32234:SF3">
    <property type="entry name" value="SUPPRESSION OF COPPER SENSITIVITY PROTEIN"/>
    <property type="match status" value="1"/>
</dbReference>
<evidence type="ECO:0000313" key="12">
    <source>
        <dbReference type="Proteomes" id="UP000000933"/>
    </source>
</evidence>
<evidence type="ECO:0000259" key="10">
    <source>
        <dbReference type="PROSITE" id="PS51352"/>
    </source>
</evidence>
<evidence type="ECO:0000256" key="8">
    <source>
        <dbReference type="SAM" id="MobiDB-lite"/>
    </source>
</evidence>
<dbReference type="Proteomes" id="UP000000933">
    <property type="component" value="Chromosome"/>
</dbReference>
<dbReference type="CDD" id="cd02953">
    <property type="entry name" value="DsbDgamma"/>
    <property type="match status" value="1"/>
</dbReference>
<organism evidence="11 12">
    <name type="scientific">Salinibacter ruber (strain M8)</name>
    <dbReference type="NCBI Taxonomy" id="761659"/>
    <lineage>
        <taxon>Bacteria</taxon>
        <taxon>Pseudomonadati</taxon>
        <taxon>Rhodothermota</taxon>
        <taxon>Rhodothermia</taxon>
        <taxon>Rhodothermales</taxon>
        <taxon>Salinibacteraceae</taxon>
        <taxon>Salinibacter</taxon>
    </lineage>
</organism>
<evidence type="ECO:0000313" key="11">
    <source>
        <dbReference type="EMBL" id="CBH25840.1"/>
    </source>
</evidence>
<evidence type="ECO:0000256" key="1">
    <source>
        <dbReference type="ARBA" id="ARBA00004651"/>
    </source>
</evidence>
<sequence>MNHSGKLGYTQSARRLPARRPQPLMTSFQRSSGRRCLVLGVWLLVVLWGSGAATPLQAQSQASDDPSPHSEATLVSEQDAIVPGEPLTVGLRLNMEEGWHSYWKNPGASGEPTSIDWALPEGYETSGFQWPYPHQIEFGSLISYGYSDEVLLIATVTPPDTLTPGTTATLGGRAKWLICEEICLPAHSDVEVTLPVAEEASPKPGRASAFEAARAKHPKRVSDWSVGAGRSEGRYTLILGAPDGARPDLEGTYFFPAEKSVVDPGAPQPVTRNGDTYTIALRQSEYAQAPADRLRGVLVAPEGTGWDPDGRVRAMQVDVPVDSTLSAADAMGAGASSAGGGLSLPWALAFALVGGVLLNLMPCVFPVLSVKILGFAEEAGGEAGAMRRHGLLFGAGVLGSMWILAGGLLALRAAGSQIGWGFQLQSPIFIALMTMLFFGIGLNLLGAFEVGTTLMGWGGRMEAAASGGGNLSAFLTGVLATVVATPCTAPFMGAALGVALTLSTVGALLIFTALGVGMAAPYVVLSTTPALLDRLPDPGAWMETLKQAFAFPMFATAIWLVWVFGQQTSTGGVAFLLAGLLLLGVAAWIVNRWSAPQLSQTATLVTRGLAGAALVGGIAVAVIGAGSAPAEQQATATATDASGTDTTWRSYAPETIESLRAEGRPVFVDFTAAWCLTCQVNKRRVLTAESVQNAFDEKDVALVRADWTSRDPEITRALESHGRSGVPVYVLYAGDGSEPELLPEVLTEDAVLNALDDLSSTVAATHEPH</sequence>
<dbReference type="InterPro" id="IPR036249">
    <property type="entry name" value="Thioredoxin-like_sf"/>
</dbReference>
<proteinExistence type="predicted"/>
<gene>
    <name evidence="11" type="primary">dsbD</name>
    <name evidence="11" type="ordered locus">SRM_02919</name>
</gene>
<feature type="transmembrane region" description="Helical" evidence="9">
    <location>
        <begin position="427"/>
        <end position="450"/>
    </location>
</feature>
<dbReference type="GO" id="GO:0047134">
    <property type="term" value="F:protein-disulfide reductase [NAD(P)H] activity"/>
    <property type="evidence" value="ECO:0007669"/>
    <property type="project" value="UniProtKB-EC"/>
</dbReference>
<dbReference type="PROSITE" id="PS51352">
    <property type="entry name" value="THIOREDOXIN_2"/>
    <property type="match status" value="1"/>
</dbReference>
<dbReference type="Pfam" id="PF13899">
    <property type="entry name" value="Thioredoxin_7"/>
    <property type="match status" value="1"/>
</dbReference>
<comment type="subcellular location">
    <subcellularLocation>
        <location evidence="1">Cell membrane</location>
        <topology evidence="1">Multi-pass membrane protein</topology>
    </subcellularLocation>
</comment>
<keyword evidence="4" id="KW-0201">Cytochrome c-type biogenesis</keyword>
<dbReference type="InterPro" id="IPR035671">
    <property type="entry name" value="DsbD_gamma"/>
</dbReference>
<dbReference type="HOGENOM" id="CLU_014657_1_0_10"/>
<feature type="transmembrane region" description="Helical" evidence="9">
    <location>
        <begin position="545"/>
        <end position="565"/>
    </location>
</feature>
<evidence type="ECO:0000256" key="6">
    <source>
        <dbReference type="ARBA" id="ARBA00023136"/>
    </source>
</evidence>
<evidence type="ECO:0000256" key="5">
    <source>
        <dbReference type="ARBA" id="ARBA00022989"/>
    </source>
</evidence>
<dbReference type="GO" id="GO:0045454">
    <property type="term" value="P:cell redox homeostasis"/>
    <property type="evidence" value="ECO:0007669"/>
    <property type="project" value="TreeGrafter"/>
</dbReference>
<reference evidence="12" key="2">
    <citation type="submission" date="2010-04" db="EMBL/GenBank/DDBJ databases">
        <title>Genome sequence of Salinibacter ruber M8.</title>
        <authorList>
            <consortium name="Genoscope"/>
        </authorList>
    </citation>
    <scope>NUCLEOTIDE SEQUENCE [LARGE SCALE GENOMIC DNA]</scope>
    <source>
        <strain evidence="12">M8</strain>
    </source>
</reference>
<keyword evidence="7" id="KW-0676">Redox-active center</keyword>
<reference evidence="11 12" key="1">
    <citation type="journal article" date="2010" name="ISME J.">
        <title>Fine-scale evolution: genomic, phenotypic and ecological differentiation in two coexisting Salinibacter ruber strains.</title>
        <authorList>
            <person name="Pena A."/>
            <person name="Teeling H."/>
            <person name="Huerta-Cepas J."/>
            <person name="Santos F."/>
            <person name="Yarza P."/>
            <person name="Brito-Echeverria J."/>
            <person name="Lucio M."/>
            <person name="Schmitt-Kopplin P."/>
            <person name="Meseguer I."/>
            <person name="Schenowitz C."/>
            <person name="Dossat C."/>
            <person name="Barbe V."/>
            <person name="Dopazo J."/>
            <person name="Rossello-Mora R."/>
            <person name="Schuler M."/>
            <person name="Glockner F.O."/>
            <person name="Amann R."/>
            <person name="Gabaldon T."/>
            <person name="Anton J."/>
        </authorList>
    </citation>
    <scope>NUCLEOTIDE SEQUENCE [LARGE SCALE GENOMIC DNA]</scope>
    <source>
        <strain evidence="11 12">M8</strain>
    </source>
</reference>
<keyword evidence="6 9" id="KW-0472">Membrane</keyword>
<dbReference type="AlphaFoldDB" id="D5HCT5"/>
<dbReference type="PROSITE" id="PS00194">
    <property type="entry name" value="THIOREDOXIN_1"/>
    <property type="match status" value="1"/>
</dbReference>
<accession>D5HCT5</accession>
<evidence type="ECO:0000256" key="2">
    <source>
        <dbReference type="ARBA" id="ARBA00022475"/>
    </source>
</evidence>
<name>D5HCT5_SALRM</name>
<dbReference type="EC" id="1.8.1.8" evidence="11"/>
<feature type="compositionally biased region" description="Low complexity" evidence="8">
    <location>
        <begin position="13"/>
        <end position="24"/>
    </location>
</feature>
<dbReference type="Gene3D" id="3.40.30.10">
    <property type="entry name" value="Glutaredoxin"/>
    <property type="match status" value="1"/>
</dbReference>
<dbReference type="SUPFAM" id="SSF52833">
    <property type="entry name" value="Thioredoxin-like"/>
    <property type="match status" value="1"/>
</dbReference>
<dbReference type="InterPro" id="IPR028250">
    <property type="entry name" value="DsbDN"/>
</dbReference>
<dbReference type="KEGG" id="srm:SRM_02919"/>
<keyword evidence="11" id="KW-0560">Oxidoreductase</keyword>
<feature type="transmembrane region" description="Helical" evidence="9">
    <location>
        <begin position="391"/>
        <end position="415"/>
    </location>
</feature>
<dbReference type="Pfam" id="PF11412">
    <property type="entry name" value="DsbD_N"/>
    <property type="match status" value="1"/>
</dbReference>
<feature type="transmembrane region" description="Helical" evidence="9">
    <location>
        <begin position="498"/>
        <end position="524"/>
    </location>
</feature>
<feature type="transmembrane region" description="Helical" evidence="9">
    <location>
        <begin position="346"/>
        <end position="370"/>
    </location>
</feature>